<feature type="domain" description="Carboxylesterase type B" evidence="4">
    <location>
        <begin position="164"/>
        <end position="652"/>
    </location>
</feature>
<proteinExistence type="inferred from homology"/>
<dbReference type="PROSITE" id="PS00941">
    <property type="entry name" value="CARBOXYLESTERASE_B_2"/>
    <property type="match status" value="1"/>
</dbReference>
<evidence type="ECO:0000259" key="4">
    <source>
        <dbReference type="Pfam" id="PF00135"/>
    </source>
</evidence>
<dbReference type="AlphaFoldDB" id="A0A9P1FLX8"/>
<dbReference type="Gene3D" id="3.40.50.1820">
    <property type="entry name" value="alpha/beta hydrolase"/>
    <property type="match status" value="1"/>
</dbReference>
<evidence type="ECO:0000256" key="2">
    <source>
        <dbReference type="ARBA" id="ARBA00022801"/>
    </source>
</evidence>
<evidence type="ECO:0000256" key="1">
    <source>
        <dbReference type="ARBA" id="ARBA00005964"/>
    </source>
</evidence>
<name>A0A9P1FLX8_9DINO</name>
<protein>
    <recommendedName>
        <fullName evidence="3">Carboxylic ester hydrolase</fullName>
        <ecNumber evidence="3">3.1.1.-</ecNumber>
    </recommendedName>
</protein>
<feature type="signal peptide" evidence="3">
    <location>
        <begin position="1"/>
        <end position="21"/>
    </location>
</feature>
<dbReference type="InterPro" id="IPR019826">
    <property type="entry name" value="Carboxylesterase_B_AS"/>
</dbReference>
<dbReference type="EMBL" id="CAMXCT020000471">
    <property type="protein sequence ID" value="CAL1132640.1"/>
    <property type="molecule type" value="Genomic_DNA"/>
</dbReference>
<dbReference type="PROSITE" id="PS51257">
    <property type="entry name" value="PROKAR_LIPOPROTEIN"/>
    <property type="match status" value="1"/>
</dbReference>
<dbReference type="SUPFAM" id="SSF53474">
    <property type="entry name" value="alpha/beta-Hydrolases"/>
    <property type="match status" value="1"/>
</dbReference>
<keyword evidence="7" id="KW-1185">Reference proteome</keyword>
<dbReference type="PANTHER" id="PTHR11559">
    <property type="entry name" value="CARBOXYLESTERASE"/>
    <property type="match status" value="1"/>
</dbReference>
<comment type="caution">
    <text evidence="5">The sequence shown here is derived from an EMBL/GenBank/DDBJ whole genome shotgun (WGS) entry which is preliminary data.</text>
</comment>
<keyword evidence="3" id="KW-0732">Signal</keyword>
<evidence type="ECO:0000313" key="5">
    <source>
        <dbReference type="EMBL" id="CAI3979265.1"/>
    </source>
</evidence>
<dbReference type="InterPro" id="IPR002018">
    <property type="entry name" value="CarbesteraseB"/>
</dbReference>
<evidence type="ECO:0000313" key="6">
    <source>
        <dbReference type="EMBL" id="CAL1132640.1"/>
    </source>
</evidence>
<dbReference type="GO" id="GO:0004104">
    <property type="term" value="F:cholinesterase activity"/>
    <property type="evidence" value="ECO:0007669"/>
    <property type="project" value="InterPro"/>
</dbReference>
<keyword evidence="2 3" id="KW-0378">Hydrolase</keyword>
<reference evidence="6" key="2">
    <citation type="submission" date="2024-04" db="EMBL/GenBank/DDBJ databases">
        <authorList>
            <person name="Chen Y."/>
            <person name="Shah S."/>
            <person name="Dougan E. K."/>
            <person name="Thang M."/>
            <person name="Chan C."/>
        </authorList>
    </citation>
    <scope>NUCLEOTIDE SEQUENCE [LARGE SCALE GENOMIC DNA]</scope>
</reference>
<accession>A0A9P1FLX8</accession>
<dbReference type="EC" id="3.1.1.-" evidence="3"/>
<organism evidence="5">
    <name type="scientific">Cladocopium goreaui</name>
    <dbReference type="NCBI Taxonomy" id="2562237"/>
    <lineage>
        <taxon>Eukaryota</taxon>
        <taxon>Sar</taxon>
        <taxon>Alveolata</taxon>
        <taxon>Dinophyceae</taxon>
        <taxon>Suessiales</taxon>
        <taxon>Symbiodiniaceae</taxon>
        <taxon>Cladocopium</taxon>
    </lineage>
</organism>
<dbReference type="Pfam" id="PF00135">
    <property type="entry name" value="COesterase"/>
    <property type="match status" value="1"/>
</dbReference>
<dbReference type="PRINTS" id="PR00878">
    <property type="entry name" value="CHOLNESTRASE"/>
</dbReference>
<dbReference type="EMBL" id="CAMXCT030000471">
    <property type="protein sequence ID" value="CAL4766577.1"/>
    <property type="molecule type" value="Genomic_DNA"/>
</dbReference>
<dbReference type="Proteomes" id="UP001152797">
    <property type="component" value="Unassembled WGS sequence"/>
</dbReference>
<dbReference type="InterPro" id="IPR000997">
    <property type="entry name" value="Cholinesterase"/>
</dbReference>
<dbReference type="InterPro" id="IPR050309">
    <property type="entry name" value="Type-B_Carboxylest/Lipase"/>
</dbReference>
<dbReference type="InterPro" id="IPR019819">
    <property type="entry name" value="Carboxylesterase_B_CS"/>
</dbReference>
<dbReference type="EMBL" id="CAMXCT010000471">
    <property type="protein sequence ID" value="CAI3979265.1"/>
    <property type="molecule type" value="Genomic_DNA"/>
</dbReference>
<feature type="chain" id="PRO_5043082704" description="Carboxylic ester hydrolase" evidence="3">
    <location>
        <begin position="22"/>
        <end position="691"/>
    </location>
</feature>
<reference evidence="5" key="1">
    <citation type="submission" date="2022-10" db="EMBL/GenBank/DDBJ databases">
        <authorList>
            <person name="Chen Y."/>
            <person name="Dougan E. K."/>
            <person name="Chan C."/>
            <person name="Rhodes N."/>
            <person name="Thang M."/>
        </authorList>
    </citation>
    <scope>NUCLEOTIDE SEQUENCE</scope>
</reference>
<evidence type="ECO:0000256" key="3">
    <source>
        <dbReference type="RuleBase" id="RU361235"/>
    </source>
</evidence>
<dbReference type="PROSITE" id="PS00122">
    <property type="entry name" value="CARBOXYLESTERASE_B_1"/>
    <property type="match status" value="1"/>
</dbReference>
<dbReference type="OrthoDB" id="423410at2759"/>
<gene>
    <name evidence="5" type="ORF">C1SCF055_LOCUS7231</name>
</gene>
<dbReference type="InterPro" id="IPR029058">
    <property type="entry name" value="AB_hydrolase_fold"/>
</dbReference>
<sequence>MFLKLTNLWILWISAFPVVSAACGEHRSLSTCLAFRRQDLCAWDVAAKRCVAARGCEARRSPRECESELTTGATWDDTQNQCFWDLRMKQCRWSDECFAPGKEECLRAQCSWRKVCTPQDMASRPGPNVCFDTCRIPSANVSLMPHDTHGRAERAMAPKRPGSSKVVHTSTGPVQGNQLLGLAEFLGIPFAQAPVEQRRWAPSEKMESWNQVFQATEFSAACAQQSGYYAGSLGKCQGLTRGKCLGYSEDCLTLNIWSPSDQSSLAAPKAVLFWIHGGCYVSGSAADAEYNATELAQKQDVVVVSVQYRLGVFGFLGSPHIRSRDPKGSTGNYGLMDNIAALQWVQQNIAAFGGDPNRVTIFGESSGAGSVSLLLGVKESWPYYHRAIMESGTGSFWSYITLDAAKGNWQQVLNATKCSSEDAHPDGPVACILSASSSVLTYAVELVPCRDGCTWAPVLDGVFLRGTPVQLAKAGLLRPNTPSISGFNKDDGAMFVTGYPISMVSMSQSSLDSYFSERYGEERKSQLQQLFPPKTTGTWWISKYFQAAQACETDFSYSCTAMWISTWSSPSFVYKFSQPDSQGLTLHGDEIPYIFGTLESPSSSDLQVSQWMMKYWANFAKTGDPNGPGLPHWPSWQQPPASLLNISDQPVLAEAPNNSWPGCGFFLSNWDFYSLCLPGEKRSVNLSQIMV</sequence>
<evidence type="ECO:0000313" key="7">
    <source>
        <dbReference type="Proteomes" id="UP001152797"/>
    </source>
</evidence>
<comment type="similarity">
    <text evidence="1 3">Belongs to the type-B carboxylesterase/lipase family.</text>
</comment>